<dbReference type="Proteomes" id="UP001239215">
    <property type="component" value="Unassembled WGS sequence"/>
</dbReference>
<feature type="domain" description="UspA" evidence="1">
    <location>
        <begin position="2"/>
        <end position="37"/>
    </location>
</feature>
<gene>
    <name evidence="2" type="ORF">QE405_003219</name>
</gene>
<evidence type="ECO:0000313" key="2">
    <source>
        <dbReference type="EMBL" id="MDQ1105935.1"/>
    </source>
</evidence>
<reference evidence="2" key="1">
    <citation type="submission" date="2023-07" db="EMBL/GenBank/DDBJ databases">
        <title>Functional and genomic diversity of the sorghum phyllosphere microbiome.</title>
        <authorList>
            <person name="Shade A."/>
        </authorList>
    </citation>
    <scope>NUCLEOTIDE SEQUENCE</scope>
    <source>
        <strain evidence="2">SORGH_AS_1067</strain>
    </source>
</reference>
<dbReference type="EMBL" id="JAUTAN010000001">
    <property type="protein sequence ID" value="MDQ1105935.1"/>
    <property type="molecule type" value="Genomic_DNA"/>
</dbReference>
<dbReference type="InterPro" id="IPR006016">
    <property type="entry name" value="UspA"/>
</dbReference>
<evidence type="ECO:0000259" key="1">
    <source>
        <dbReference type="Pfam" id="PF00582"/>
    </source>
</evidence>
<comment type="caution">
    <text evidence="2">The sequence shown here is derived from an EMBL/GenBank/DDBJ whole genome shotgun (WGS) entry which is preliminary data.</text>
</comment>
<evidence type="ECO:0000313" key="3">
    <source>
        <dbReference type="Proteomes" id="UP001239215"/>
    </source>
</evidence>
<sequence>MLVVVGVRRRSPVGKLLLGSVSQKVILEADIPVLAVK</sequence>
<organism evidence="2 3">
    <name type="scientific">Nocardioides zeae</name>
    <dbReference type="NCBI Taxonomy" id="1457234"/>
    <lineage>
        <taxon>Bacteria</taxon>
        <taxon>Bacillati</taxon>
        <taxon>Actinomycetota</taxon>
        <taxon>Actinomycetes</taxon>
        <taxon>Propionibacteriales</taxon>
        <taxon>Nocardioidaceae</taxon>
        <taxon>Nocardioides</taxon>
    </lineage>
</organism>
<dbReference type="Pfam" id="PF00582">
    <property type="entry name" value="Usp"/>
    <property type="match status" value="1"/>
</dbReference>
<name>A0AAJ1U1M7_9ACTN</name>
<dbReference type="Gene3D" id="3.40.50.620">
    <property type="entry name" value="HUPs"/>
    <property type="match status" value="1"/>
</dbReference>
<protein>
    <submittedName>
        <fullName evidence="2">Nucleotide-binding universal stress UspA family protein</fullName>
    </submittedName>
</protein>
<dbReference type="AlphaFoldDB" id="A0AAJ1U1M7"/>
<dbReference type="SUPFAM" id="SSF52402">
    <property type="entry name" value="Adenine nucleotide alpha hydrolases-like"/>
    <property type="match status" value="1"/>
</dbReference>
<proteinExistence type="predicted"/>
<accession>A0AAJ1U1M7</accession>
<dbReference type="InterPro" id="IPR014729">
    <property type="entry name" value="Rossmann-like_a/b/a_fold"/>
</dbReference>